<evidence type="ECO:0000256" key="1">
    <source>
        <dbReference type="ARBA" id="ARBA00008591"/>
    </source>
</evidence>
<dbReference type="Gene3D" id="1.20.58.220">
    <property type="entry name" value="Phosphate transport system protein phou homolog 2, domain 2"/>
    <property type="match status" value="1"/>
</dbReference>
<evidence type="ECO:0000313" key="2">
    <source>
        <dbReference type="EMBL" id="KAA0892297.1"/>
    </source>
</evidence>
<dbReference type="RefSeq" id="WP_149307235.1">
    <property type="nucleotide sequence ID" value="NZ_SRSD01000004.1"/>
</dbReference>
<keyword evidence="3" id="KW-1185">Reference proteome</keyword>
<proteinExistence type="inferred from homology"/>
<dbReference type="InterPro" id="IPR052912">
    <property type="entry name" value="UPF0111_domain"/>
</dbReference>
<dbReference type="PANTHER" id="PTHR37298">
    <property type="entry name" value="UPF0111 PROTEIN YKAA"/>
    <property type="match status" value="1"/>
</dbReference>
<sequence>MFGLIPKEEKFFQLFKQMTENTIEGALALKDMLDNFENPAASQRKIKDIEHNGDSLTHEIIQKLNKTFVTPFDREDIYALSSALDDILDLIDASAQRIIMYNAETIPHEAKSLGFIILQSCQVVDKAVAMLGKQSNEHIFEACVEINALENEADRVSREAISRLFDEEKDPIQLIKWKEIFETLEKATDKCEDAANILESVVVKNA</sequence>
<gene>
    <name evidence="2" type="ORF">ET418_08885</name>
</gene>
<protein>
    <submittedName>
        <fullName evidence="2">DUF47 domain-containing protein</fullName>
    </submittedName>
</protein>
<reference evidence="2 3" key="1">
    <citation type="submission" date="2019-04" db="EMBL/GenBank/DDBJ databases">
        <title>Geobacter ruber sp. nov., ferric-reducing bacteria isolated from paddy soil.</title>
        <authorList>
            <person name="Xu Z."/>
            <person name="Masuda Y."/>
            <person name="Itoh H."/>
            <person name="Senoo K."/>
        </authorList>
    </citation>
    <scope>NUCLEOTIDE SEQUENCE [LARGE SCALE GENOMIC DNA]</scope>
    <source>
        <strain evidence="2 3">Red88</strain>
    </source>
</reference>
<dbReference type="PANTHER" id="PTHR37298:SF1">
    <property type="entry name" value="UPF0111 PROTEIN YKAA"/>
    <property type="match status" value="1"/>
</dbReference>
<dbReference type="EMBL" id="SRSD01000004">
    <property type="protein sequence ID" value="KAA0892297.1"/>
    <property type="molecule type" value="Genomic_DNA"/>
</dbReference>
<comment type="similarity">
    <text evidence="1">Belongs to the UPF0111 family.</text>
</comment>
<comment type="caution">
    <text evidence="2">The sequence shown here is derived from an EMBL/GenBank/DDBJ whole genome shotgun (WGS) entry which is preliminary data.</text>
</comment>
<dbReference type="SUPFAM" id="SSF109755">
    <property type="entry name" value="PhoU-like"/>
    <property type="match status" value="1"/>
</dbReference>
<dbReference type="InterPro" id="IPR038078">
    <property type="entry name" value="PhoU-like_sf"/>
</dbReference>
<evidence type="ECO:0000313" key="3">
    <source>
        <dbReference type="Proteomes" id="UP000324298"/>
    </source>
</evidence>
<dbReference type="InterPro" id="IPR018445">
    <property type="entry name" value="Put_Phosphate_transp_reg"/>
</dbReference>
<dbReference type="Pfam" id="PF01865">
    <property type="entry name" value="PhoU_div"/>
    <property type="match status" value="1"/>
</dbReference>
<organism evidence="2 3">
    <name type="scientific">Oryzomonas rubra</name>
    <dbReference type="NCBI Taxonomy" id="2509454"/>
    <lineage>
        <taxon>Bacteria</taxon>
        <taxon>Pseudomonadati</taxon>
        <taxon>Thermodesulfobacteriota</taxon>
        <taxon>Desulfuromonadia</taxon>
        <taxon>Geobacterales</taxon>
        <taxon>Geobacteraceae</taxon>
        <taxon>Oryzomonas</taxon>
    </lineage>
</organism>
<accession>A0A5A9XGK1</accession>
<dbReference type="AlphaFoldDB" id="A0A5A9XGK1"/>
<dbReference type="Proteomes" id="UP000324298">
    <property type="component" value="Unassembled WGS sequence"/>
</dbReference>
<dbReference type="OrthoDB" id="9797568at2"/>
<name>A0A5A9XGK1_9BACT</name>